<proteinExistence type="predicted"/>
<dbReference type="InterPro" id="IPR004827">
    <property type="entry name" value="bZIP"/>
</dbReference>
<dbReference type="PROSITE" id="PS00036">
    <property type="entry name" value="BZIP_BASIC"/>
    <property type="match status" value="1"/>
</dbReference>
<evidence type="ECO:0000259" key="1">
    <source>
        <dbReference type="PROSITE" id="PS00036"/>
    </source>
</evidence>
<feature type="domain" description="BZIP" evidence="1">
    <location>
        <begin position="89"/>
        <end position="104"/>
    </location>
</feature>
<dbReference type="Proteomes" id="UP001195483">
    <property type="component" value="Unassembled WGS sequence"/>
</dbReference>
<organism evidence="2 3">
    <name type="scientific">Potamilus streckersoni</name>
    <dbReference type="NCBI Taxonomy" id="2493646"/>
    <lineage>
        <taxon>Eukaryota</taxon>
        <taxon>Metazoa</taxon>
        <taxon>Spiralia</taxon>
        <taxon>Lophotrochozoa</taxon>
        <taxon>Mollusca</taxon>
        <taxon>Bivalvia</taxon>
        <taxon>Autobranchia</taxon>
        <taxon>Heteroconchia</taxon>
        <taxon>Palaeoheterodonta</taxon>
        <taxon>Unionida</taxon>
        <taxon>Unionoidea</taxon>
        <taxon>Unionidae</taxon>
        <taxon>Ambleminae</taxon>
        <taxon>Lampsilini</taxon>
        <taxon>Potamilus</taxon>
    </lineage>
</organism>
<evidence type="ECO:0000313" key="3">
    <source>
        <dbReference type="Proteomes" id="UP001195483"/>
    </source>
</evidence>
<evidence type="ECO:0000313" key="2">
    <source>
        <dbReference type="EMBL" id="KAK3605434.1"/>
    </source>
</evidence>
<sequence length="170" mass="19948">MFNGKDISESICTCCSPLSDDIFNVQDQTLERAITDSLLQGKITPLLKQELNLKIQCKRLLEGKREIVIQHEQPKTYQMSEDEILKRNRRLQQNRASANRSRGRLKNREEELMTVVNLSELNRRQLERKREGYVKYKNEIKAILLNHINECKNIQWKHSAESTLRSLGLL</sequence>
<reference evidence="2" key="1">
    <citation type="journal article" date="2021" name="Genome Biol. Evol.">
        <title>A High-Quality Reference Genome for a Parasitic Bivalve with Doubly Uniparental Inheritance (Bivalvia: Unionida).</title>
        <authorList>
            <person name="Smith C.H."/>
        </authorList>
    </citation>
    <scope>NUCLEOTIDE SEQUENCE</scope>
    <source>
        <strain evidence="2">CHS0354</strain>
    </source>
</reference>
<dbReference type="GO" id="GO:0003700">
    <property type="term" value="F:DNA-binding transcription factor activity"/>
    <property type="evidence" value="ECO:0007669"/>
    <property type="project" value="InterPro"/>
</dbReference>
<name>A0AAE0T8S4_9BIVA</name>
<protein>
    <recommendedName>
        <fullName evidence="1">BZIP domain-containing protein</fullName>
    </recommendedName>
</protein>
<dbReference type="AlphaFoldDB" id="A0AAE0T8S4"/>
<dbReference type="EMBL" id="JAEAOA010000514">
    <property type="protein sequence ID" value="KAK3605434.1"/>
    <property type="molecule type" value="Genomic_DNA"/>
</dbReference>
<accession>A0AAE0T8S4</accession>
<keyword evidence="3" id="KW-1185">Reference proteome</keyword>
<comment type="caution">
    <text evidence="2">The sequence shown here is derived from an EMBL/GenBank/DDBJ whole genome shotgun (WGS) entry which is preliminary data.</text>
</comment>
<reference evidence="2" key="3">
    <citation type="submission" date="2023-05" db="EMBL/GenBank/DDBJ databases">
        <authorList>
            <person name="Smith C.H."/>
        </authorList>
    </citation>
    <scope>NUCLEOTIDE SEQUENCE</scope>
    <source>
        <strain evidence="2">CHS0354</strain>
        <tissue evidence="2">Mantle</tissue>
    </source>
</reference>
<reference evidence="2" key="2">
    <citation type="journal article" date="2021" name="Genome Biol. Evol.">
        <title>Developing a high-quality reference genome for a parasitic bivalve with doubly uniparental inheritance (Bivalvia: Unionida).</title>
        <authorList>
            <person name="Smith C.H."/>
        </authorList>
    </citation>
    <scope>NUCLEOTIDE SEQUENCE</scope>
    <source>
        <strain evidence="2">CHS0354</strain>
        <tissue evidence="2">Mantle</tissue>
    </source>
</reference>
<gene>
    <name evidence="2" type="ORF">CHS0354_007516</name>
</gene>